<feature type="transmembrane region" description="Helical" evidence="1">
    <location>
        <begin position="140"/>
        <end position="160"/>
    </location>
</feature>
<accession>A0A8J2K648</accession>
<dbReference type="EMBL" id="CAJVCH010253033">
    <property type="protein sequence ID" value="CAG7733650.1"/>
    <property type="molecule type" value="Genomic_DNA"/>
</dbReference>
<evidence type="ECO:0000256" key="1">
    <source>
        <dbReference type="SAM" id="Phobius"/>
    </source>
</evidence>
<keyword evidence="1" id="KW-1133">Transmembrane helix</keyword>
<sequence length="367" mass="42389">MFSPSSHTALKYMFKYGELLNVIPFEWNSDSNTVSFTKSKVRLRIFTFITCYMWLESLYQFRVLYLEGGNDPVSESYLKIVAHFVSRLLATIYQTWGLFLNNKYSSLFNQLFRVNQFFQGVSRKRSKVARNQIDRCSNNLWVILVICVIQPLTVMFAYILDYQDRKYWQSHVPGILYPYVIPLFALDELVLSIYSLLGVTVIVCPVFIQTVLTAEWLQIVRDNTESGYFCHYYRILQLFNKSFNEAYSFITGYAIITLFLITALTSTSAVRLYNKLAFPANLMFPIGEILLIWAVIFIMRPGAHLKHLSDEIIKEYGASAQKKRRAAGRSLKSLRIEICSNFILKNSTVSTYLSEAANATVIVLLMT</sequence>
<organism evidence="2 3">
    <name type="scientific">Allacma fusca</name>
    <dbReference type="NCBI Taxonomy" id="39272"/>
    <lineage>
        <taxon>Eukaryota</taxon>
        <taxon>Metazoa</taxon>
        <taxon>Ecdysozoa</taxon>
        <taxon>Arthropoda</taxon>
        <taxon>Hexapoda</taxon>
        <taxon>Collembola</taxon>
        <taxon>Symphypleona</taxon>
        <taxon>Sminthuridae</taxon>
        <taxon>Allacma</taxon>
    </lineage>
</organism>
<keyword evidence="3" id="KW-1185">Reference proteome</keyword>
<keyword evidence="1" id="KW-0812">Transmembrane</keyword>
<gene>
    <name evidence="2" type="ORF">AFUS01_LOCUS22081</name>
</gene>
<proteinExistence type="predicted"/>
<feature type="transmembrane region" description="Helical" evidence="1">
    <location>
        <begin position="276"/>
        <end position="299"/>
    </location>
</feature>
<feature type="transmembrane region" description="Helical" evidence="1">
    <location>
        <begin position="180"/>
        <end position="208"/>
    </location>
</feature>
<dbReference type="AlphaFoldDB" id="A0A8J2K648"/>
<reference evidence="2" key="1">
    <citation type="submission" date="2021-06" db="EMBL/GenBank/DDBJ databases">
        <authorList>
            <person name="Hodson N. C."/>
            <person name="Mongue J. A."/>
            <person name="Jaron S. K."/>
        </authorList>
    </citation>
    <scope>NUCLEOTIDE SEQUENCE</scope>
</reference>
<name>A0A8J2K648_9HEXA</name>
<comment type="caution">
    <text evidence="2">The sequence shown here is derived from an EMBL/GenBank/DDBJ whole genome shotgun (WGS) entry which is preliminary data.</text>
</comment>
<feature type="transmembrane region" description="Helical" evidence="1">
    <location>
        <begin position="246"/>
        <end position="264"/>
    </location>
</feature>
<keyword evidence="1" id="KW-0472">Membrane</keyword>
<dbReference type="Proteomes" id="UP000708208">
    <property type="component" value="Unassembled WGS sequence"/>
</dbReference>
<evidence type="ECO:0000313" key="3">
    <source>
        <dbReference type="Proteomes" id="UP000708208"/>
    </source>
</evidence>
<evidence type="ECO:0000313" key="2">
    <source>
        <dbReference type="EMBL" id="CAG7733650.1"/>
    </source>
</evidence>
<protein>
    <submittedName>
        <fullName evidence="2">Uncharacterized protein</fullName>
    </submittedName>
</protein>